<evidence type="ECO:0000259" key="5">
    <source>
        <dbReference type="PROSITE" id="PS50931"/>
    </source>
</evidence>
<dbReference type="Gene3D" id="1.10.10.10">
    <property type="entry name" value="Winged helix-like DNA-binding domain superfamily/Winged helix DNA-binding domain"/>
    <property type="match status" value="1"/>
</dbReference>
<dbReference type="InterPro" id="IPR050950">
    <property type="entry name" value="HTH-type_LysR_regulators"/>
</dbReference>
<name>A0A1P8K1H4_9BURK</name>
<dbReference type="PANTHER" id="PTHR30419">
    <property type="entry name" value="HTH-TYPE TRANSCRIPTIONAL REGULATOR YBHD"/>
    <property type="match status" value="1"/>
</dbReference>
<organism evidence="6 7">
    <name type="scientific">Rhodoferax koreensis</name>
    <dbReference type="NCBI Taxonomy" id="1842727"/>
    <lineage>
        <taxon>Bacteria</taxon>
        <taxon>Pseudomonadati</taxon>
        <taxon>Pseudomonadota</taxon>
        <taxon>Betaproteobacteria</taxon>
        <taxon>Burkholderiales</taxon>
        <taxon>Comamonadaceae</taxon>
        <taxon>Rhodoferax</taxon>
    </lineage>
</organism>
<evidence type="ECO:0000313" key="7">
    <source>
        <dbReference type="Proteomes" id="UP000186609"/>
    </source>
</evidence>
<dbReference type="STRING" id="1842727.RD110_23765"/>
<accession>A0A1P8K1H4</accession>
<dbReference type="Proteomes" id="UP000186609">
    <property type="component" value="Chromosome"/>
</dbReference>
<dbReference type="SUPFAM" id="SSF53850">
    <property type="entry name" value="Periplasmic binding protein-like II"/>
    <property type="match status" value="1"/>
</dbReference>
<dbReference type="GO" id="GO:0003677">
    <property type="term" value="F:DNA binding"/>
    <property type="evidence" value="ECO:0007669"/>
    <property type="project" value="UniProtKB-KW"/>
</dbReference>
<keyword evidence="2" id="KW-0805">Transcription regulation</keyword>
<evidence type="ECO:0000256" key="4">
    <source>
        <dbReference type="ARBA" id="ARBA00023163"/>
    </source>
</evidence>
<dbReference type="SUPFAM" id="SSF46785">
    <property type="entry name" value="Winged helix' DNA-binding domain"/>
    <property type="match status" value="1"/>
</dbReference>
<proteinExistence type="inferred from homology"/>
<dbReference type="KEGG" id="rhy:RD110_23765"/>
<comment type="similarity">
    <text evidence="1">Belongs to the LysR transcriptional regulatory family.</text>
</comment>
<keyword evidence="3" id="KW-0238">DNA-binding</keyword>
<dbReference type="RefSeq" id="WP_076202644.1">
    <property type="nucleotide sequence ID" value="NZ_CP019236.1"/>
</dbReference>
<evidence type="ECO:0000256" key="1">
    <source>
        <dbReference type="ARBA" id="ARBA00009437"/>
    </source>
</evidence>
<dbReference type="PROSITE" id="PS50931">
    <property type="entry name" value="HTH_LYSR"/>
    <property type="match status" value="1"/>
</dbReference>
<dbReference type="GO" id="GO:0005829">
    <property type="term" value="C:cytosol"/>
    <property type="evidence" value="ECO:0007669"/>
    <property type="project" value="TreeGrafter"/>
</dbReference>
<dbReference type="PANTHER" id="PTHR30419:SF2">
    <property type="entry name" value="LYSR FAMILY TRANSCRIPTIONAL REGULATOR"/>
    <property type="match status" value="1"/>
</dbReference>
<dbReference type="GO" id="GO:0003700">
    <property type="term" value="F:DNA-binding transcription factor activity"/>
    <property type="evidence" value="ECO:0007669"/>
    <property type="project" value="InterPro"/>
</dbReference>
<evidence type="ECO:0000313" key="6">
    <source>
        <dbReference type="EMBL" id="APW39847.1"/>
    </source>
</evidence>
<feature type="domain" description="HTH lysR-type" evidence="5">
    <location>
        <begin position="10"/>
        <end position="62"/>
    </location>
</feature>
<dbReference type="Gene3D" id="3.40.190.10">
    <property type="entry name" value="Periplasmic binding protein-like II"/>
    <property type="match status" value="2"/>
</dbReference>
<dbReference type="Pfam" id="PF03466">
    <property type="entry name" value="LysR_substrate"/>
    <property type="match status" value="1"/>
</dbReference>
<reference evidence="6 7" key="1">
    <citation type="submission" date="2017-01" db="EMBL/GenBank/DDBJ databases">
        <authorList>
            <person name="Mah S.A."/>
            <person name="Swanson W.J."/>
            <person name="Moy G.W."/>
            <person name="Vacquier V.D."/>
        </authorList>
    </citation>
    <scope>NUCLEOTIDE SEQUENCE [LARGE SCALE GENOMIC DNA]</scope>
    <source>
        <strain evidence="6 7">DCY110</strain>
    </source>
</reference>
<dbReference type="AlphaFoldDB" id="A0A1P8K1H4"/>
<dbReference type="Pfam" id="PF00126">
    <property type="entry name" value="HTH_1"/>
    <property type="match status" value="1"/>
</dbReference>
<evidence type="ECO:0000256" key="3">
    <source>
        <dbReference type="ARBA" id="ARBA00023125"/>
    </source>
</evidence>
<dbReference type="EMBL" id="CP019236">
    <property type="protein sequence ID" value="APW39847.1"/>
    <property type="molecule type" value="Genomic_DNA"/>
</dbReference>
<dbReference type="InterPro" id="IPR000847">
    <property type="entry name" value="LysR_HTH_N"/>
</dbReference>
<dbReference type="InterPro" id="IPR005119">
    <property type="entry name" value="LysR_subst-bd"/>
</dbReference>
<keyword evidence="4" id="KW-0804">Transcription</keyword>
<dbReference type="InterPro" id="IPR036390">
    <property type="entry name" value="WH_DNA-bd_sf"/>
</dbReference>
<evidence type="ECO:0000256" key="2">
    <source>
        <dbReference type="ARBA" id="ARBA00023015"/>
    </source>
</evidence>
<dbReference type="InterPro" id="IPR036388">
    <property type="entry name" value="WH-like_DNA-bd_sf"/>
</dbReference>
<gene>
    <name evidence="6" type="ORF">RD110_23765</name>
</gene>
<protein>
    <recommendedName>
        <fullName evidence="5">HTH lysR-type domain-containing protein</fullName>
    </recommendedName>
</protein>
<keyword evidence="7" id="KW-1185">Reference proteome</keyword>
<sequence>MRGSLLPVVLRYVDQVARSGSIQKAARELHVAASAINRQILELEAELGVPLFERMPRGMRLTPSGDTIVTLAHRWRDDERRAAADIRQMQGIHQGHVRVMAMDSHVSTILPRLVETVAVDHPRISLSIDTGSTDDAVAALLDGTIQLAAVFNLTPQRQLHTLWTAELPFGCIVAPSHPLARATTTSLQEASNHAIALQSKTLPIRRYLESRYSWLFTGTQNRVETNSLQLVKSLAKSGRYLAFTSELDAAPEIIDGSLRFLPVRDKGAEPQTVSIAIDASKPLPAIVKIVAGVLTAHIEHYLTAVRACRPVEAAPDSAQ</sequence>
<dbReference type="PRINTS" id="PR00039">
    <property type="entry name" value="HTHLYSR"/>
</dbReference>